<organism evidence="3 4">
    <name type="scientific">Paraclostridium bifermentans ATCC 638 = DSM 14991</name>
    <dbReference type="NCBI Taxonomy" id="1233171"/>
    <lineage>
        <taxon>Bacteria</taxon>
        <taxon>Bacillati</taxon>
        <taxon>Bacillota</taxon>
        <taxon>Clostridia</taxon>
        <taxon>Peptostreptococcales</taxon>
        <taxon>Peptostreptococcaceae</taxon>
        <taxon>Paraclostridium</taxon>
    </lineage>
</organism>
<dbReference type="PANTHER" id="PTHR42806">
    <property type="entry name" value="GLYCINE CLEAVAGE SYSTEM P-PROTEIN"/>
    <property type="match status" value="1"/>
</dbReference>
<dbReference type="RefSeq" id="WP_021433196.1">
    <property type="nucleotide sequence ID" value="NZ_AVNC01000015.1"/>
</dbReference>
<reference evidence="3 4" key="1">
    <citation type="submission" date="2013-06" db="EMBL/GenBank/DDBJ databases">
        <authorList>
            <person name="Walk S."/>
            <person name="Aronoff D."/>
            <person name="Young V.Y."/>
            <person name="Marsh J."/>
            <person name="Harrison L."/>
            <person name="Daugherty S.C."/>
            <person name="Shefchek K.A."/>
            <person name="Hine E.E."/>
            <person name="Tallon L.J."/>
            <person name="Sadzewicz L.K."/>
            <person name="Rasko D.A."/>
        </authorList>
    </citation>
    <scope>NUCLEOTIDE SEQUENCE [LARGE SCALE GENOMIC DNA]</scope>
    <source>
        <strain evidence="3 4">ATCC 638</strain>
    </source>
</reference>
<sequence>MAIKGLNSHPYIPNSIKEVQNEMLKEIGLNSLEDLHEEVPQEIRLKRSMNLPKAIHSEYELKSHVENLLKKNITCEDNINFLGYGCYQHYVPAVCDEVSTRAEFLTAYGGEPYNDHGRFQSLFEYESLVAEIADMDVVSVPTFDLAQAASTAVRMASRITGRKEALVPKTIHMERFLIMKNYCNPHVSFTFVNYNEETGLLDVDDLKAKMNENVCAVYIENPSALGFIETQGQQISDIAHENGAISIVGVDPISLGVLTPPSQYGADIVVGDVQTLGNHMNFGGGQSGFIATRDEEKFVMEYPSRLFGIAPTDVEGEYGFGDVAYDRTSFGNLREDGKEYVGTQSALLGITAGVYLSLMGPNGMYEVGQTIMQNSQYAAKRLSEVDGVKLRFTSPFFKEFILDFNSTNKTVKKINKELLEKGIFGGKDLSEDYCDLGQCALYCVTEIHTQEMIDTLVEELKAILN</sequence>
<dbReference type="GO" id="GO:0004375">
    <property type="term" value="F:glycine dehydrogenase (decarboxylating) activity"/>
    <property type="evidence" value="ECO:0007669"/>
    <property type="project" value="InterPro"/>
</dbReference>
<dbReference type="GeneID" id="67472890"/>
<comment type="caution">
    <text evidence="3">The sequence shown here is derived from an EMBL/GenBank/DDBJ whole genome shotgun (WGS) entry which is preliminary data.</text>
</comment>
<keyword evidence="1" id="KW-0560">Oxidoreductase</keyword>
<evidence type="ECO:0000313" key="4">
    <source>
        <dbReference type="Proteomes" id="UP000015688"/>
    </source>
</evidence>
<dbReference type="InterPro" id="IPR015424">
    <property type="entry name" value="PyrdxlP-dep_Trfase"/>
</dbReference>
<dbReference type="SUPFAM" id="SSF53383">
    <property type="entry name" value="PLP-dependent transferases"/>
    <property type="match status" value="1"/>
</dbReference>
<dbReference type="PATRIC" id="fig|1233171.3.peg.1936"/>
<dbReference type="Proteomes" id="UP000015688">
    <property type="component" value="Unassembled WGS sequence"/>
</dbReference>
<dbReference type="InterPro" id="IPR049315">
    <property type="entry name" value="GDC-P_N"/>
</dbReference>
<dbReference type="InterPro" id="IPR023010">
    <property type="entry name" value="GcvPA"/>
</dbReference>
<dbReference type="InterPro" id="IPR015421">
    <property type="entry name" value="PyrdxlP-dep_Trfase_major"/>
</dbReference>
<protein>
    <submittedName>
        <fullName evidence="3">Glycine cleavage system P-family protein</fullName>
    </submittedName>
</protein>
<name>T4VHC3_PARBF</name>
<feature type="domain" description="Glycine cleavage system P-protein N-terminal" evidence="2">
    <location>
        <begin position="11"/>
        <end position="459"/>
    </location>
</feature>
<evidence type="ECO:0000313" key="3">
    <source>
        <dbReference type="EMBL" id="EQK43104.1"/>
    </source>
</evidence>
<evidence type="ECO:0000259" key="2">
    <source>
        <dbReference type="Pfam" id="PF02347"/>
    </source>
</evidence>
<dbReference type="PANTHER" id="PTHR42806:SF1">
    <property type="entry name" value="GLYCINE DEHYDROGENASE (DECARBOXYLATING)"/>
    <property type="match status" value="1"/>
</dbReference>
<proteinExistence type="predicted"/>
<dbReference type="AlphaFoldDB" id="T4VHC3"/>
<dbReference type="EMBL" id="AVNC01000015">
    <property type="protein sequence ID" value="EQK43104.1"/>
    <property type="molecule type" value="Genomic_DNA"/>
</dbReference>
<dbReference type="Pfam" id="PF02347">
    <property type="entry name" value="GDC-P"/>
    <property type="match status" value="1"/>
</dbReference>
<dbReference type="Gene3D" id="3.90.1150.10">
    <property type="entry name" value="Aspartate Aminotransferase, domain 1"/>
    <property type="match status" value="1"/>
</dbReference>
<dbReference type="Gene3D" id="3.40.640.10">
    <property type="entry name" value="Type I PLP-dependent aspartate aminotransferase-like (Major domain)"/>
    <property type="match status" value="1"/>
</dbReference>
<evidence type="ECO:0000256" key="1">
    <source>
        <dbReference type="ARBA" id="ARBA00023002"/>
    </source>
</evidence>
<dbReference type="GO" id="GO:0009116">
    <property type="term" value="P:nucleoside metabolic process"/>
    <property type="evidence" value="ECO:0007669"/>
    <property type="project" value="InterPro"/>
</dbReference>
<dbReference type="InterPro" id="IPR015422">
    <property type="entry name" value="PyrdxlP-dep_Trfase_small"/>
</dbReference>
<gene>
    <name evidence="3" type="ORF">C672_2048</name>
</gene>
<accession>T4VHC3</accession>
<dbReference type="NCBIfam" id="NF001696">
    <property type="entry name" value="PRK00451.1"/>
    <property type="match status" value="1"/>
</dbReference>